<sequence>MIYSGKTLILSALLFLLSMLTLGSMYIPLFGGHNGFDAMESTFNSLRKGISPPFDKLTQQNKGNLGKSITADLTFSTNEITEVATRILLRNKMMVTPSGRTLRIQGDLGYTLQYFLRDIWMLYFNRNDALEKKYSMSATQSMFVVDRILKHLAFSLASQKMTDQENLTKAIRSEVLVPAYNLRKAPPINETSGITYLALGTLTLLLIATLWDLANLLFFRTITDSAFLIRISGREKKEKLAAAKKLAELKKKAAKTSGAPADKKTKVPTKTASPQKKMKPQTTDIPTQAKQKTTSTKPAVKTAISKDAIKKSSQPTDTQVKAKKRIVPASKPETAGKAAAAISPKTAPAANSRPTKKPESSAVTQKNSSTATSQNLNKKVTAQPENKKENVKVAVAKPKTKPEAPAKAPAPKTAKIKE</sequence>
<reference evidence="3" key="1">
    <citation type="submission" date="2017-04" db="EMBL/GenBank/DDBJ databases">
        <authorList>
            <person name="Varghese N."/>
            <person name="Submissions S."/>
        </authorList>
    </citation>
    <scope>NUCLEOTIDE SEQUENCE [LARGE SCALE GENOMIC DNA]</scope>
    <source>
        <strain evidence="3">K3S</strain>
    </source>
</reference>
<dbReference type="OrthoDB" id="5459921at2"/>
<gene>
    <name evidence="2" type="ORF">SAMN06295933_1551</name>
</gene>
<protein>
    <submittedName>
        <fullName evidence="2">Uncharacterized protein</fullName>
    </submittedName>
</protein>
<dbReference type="Proteomes" id="UP000192906">
    <property type="component" value="Unassembled WGS sequence"/>
</dbReference>
<keyword evidence="3" id="KW-1185">Reference proteome</keyword>
<evidence type="ECO:0000313" key="2">
    <source>
        <dbReference type="EMBL" id="SMF07292.1"/>
    </source>
</evidence>
<dbReference type="EMBL" id="FWZU01000002">
    <property type="protein sequence ID" value="SMF07292.1"/>
    <property type="molecule type" value="Genomic_DNA"/>
</dbReference>
<organism evidence="2 3">
    <name type="scientific">Desulfovibrio gilichinskyi</name>
    <dbReference type="NCBI Taxonomy" id="1519643"/>
    <lineage>
        <taxon>Bacteria</taxon>
        <taxon>Pseudomonadati</taxon>
        <taxon>Thermodesulfobacteriota</taxon>
        <taxon>Desulfovibrionia</taxon>
        <taxon>Desulfovibrionales</taxon>
        <taxon>Desulfovibrionaceae</taxon>
        <taxon>Desulfovibrio</taxon>
    </lineage>
</organism>
<feature type="compositionally biased region" description="Polar residues" evidence="1">
    <location>
        <begin position="268"/>
        <end position="297"/>
    </location>
</feature>
<feature type="compositionally biased region" description="Low complexity" evidence="1">
    <location>
        <begin position="335"/>
        <end position="350"/>
    </location>
</feature>
<evidence type="ECO:0000313" key="3">
    <source>
        <dbReference type="Proteomes" id="UP000192906"/>
    </source>
</evidence>
<accession>A0A1X7D212</accession>
<proteinExistence type="predicted"/>
<name>A0A1X7D212_9BACT</name>
<dbReference type="RefSeq" id="WP_085100728.1">
    <property type="nucleotide sequence ID" value="NZ_FWZU01000002.1"/>
</dbReference>
<feature type="compositionally biased region" description="Low complexity" evidence="1">
    <location>
        <begin position="392"/>
        <end position="418"/>
    </location>
</feature>
<dbReference type="STRING" id="1519643.SAMN06295933_1551"/>
<feature type="compositionally biased region" description="Polar residues" evidence="1">
    <location>
        <begin position="361"/>
        <end position="380"/>
    </location>
</feature>
<feature type="region of interest" description="Disordered" evidence="1">
    <location>
        <begin position="251"/>
        <end position="418"/>
    </location>
</feature>
<dbReference type="AlphaFoldDB" id="A0A1X7D212"/>
<evidence type="ECO:0000256" key="1">
    <source>
        <dbReference type="SAM" id="MobiDB-lite"/>
    </source>
</evidence>